<dbReference type="Pfam" id="PF00534">
    <property type="entry name" value="Glycos_transf_1"/>
    <property type="match status" value="1"/>
</dbReference>
<accession>A0A7M1WQH0</accession>
<protein>
    <submittedName>
        <fullName evidence="2">GDP-mannose-dependent alpha-mannosyltransferase</fullName>
        <ecNumber evidence="2">2.4.1.-</ecNumber>
    </submittedName>
</protein>
<dbReference type="RefSeq" id="WP_046267767.1">
    <property type="nucleotide sequence ID" value="NZ_JALAYZ010000003.1"/>
</dbReference>
<gene>
    <name evidence="2" type="primary">mgtA</name>
    <name evidence="2" type="ORF">VP386_00013</name>
</gene>
<evidence type="ECO:0000313" key="2">
    <source>
        <dbReference type="EMBL" id="QOS29018.1"/>
    </source>
</evidence>
<keyword evidence="2" id="KW-0328">Glycosyltransferase</keyword>
<organism evidence="2">
    <name type="scientific">Vibrio parahaemolyticus</name>
    <dbReference type="NCBI Taxonomy" id="670"/>
    <lineage>
        <taxon>Bacteria</taxon>
        <taxon>Pseudomonadati</taxon>
        <taxon>Pseudomonadota</taxon>
        <taxon>Gammaproteobacteria</taxon>
        <taxon>Vibrionales</taxon>
        <taxon>Vibrionaceae</taxon>
        <taxon>Vibrio</taxon>
    </lineage>
</organism>
<sequence length="344" mass="39763">MDNVDFLFITNVPSFYKVALYNELHKRKNIFVIFISDCSNIRSGDFISRDINFPHVFLTNKPFEERSRTETAFFILKEIYNLKYIRLFMSGWEMPELMPMLFFLNRRKNSIIIESSIYESKTNGIKGFLKKIYLKRFSQALVSGFLQKELVSELGFKGDIKYSYGVGIPKLKKVKNEQCSTTNNDLNFLYVGRLSYEKNLSLLVDAFKSSRHKLTLVGDGPLRNELEFNSPNNVKFLGYLNNNELHTVYSKHHVLILPSLSEPWGLVVEEALSLGLPVIVSDKVGCKVDLIDELETGVVFSAESKDELLISIENISDNFNFYQSNTNRYELKVRIDKQVQAYVE</sequence>
<dbReference type="SUPFAM" id="SSF53756">
    <property type="entry name" value="UDP-Glycosyltransferase/glycogen phosphorylase"/>
    <property type="match status" value="1"/>
</dbReference>
<dbReference type="Gene3D" id="3.40.50.2000">
    <property type="entry name" value="Glycogen Phosphorylase B"/>
    <property type="match status" value="1"/>
</dbReference>
<feature type="domain" description="Glycosyl transferase family 1" evidence="1">
    <location>
        <begin position="184"/>
        <end position="318"/>
    </location>
</feature>
<dbReference type="EC" id="2.4.1.-" evidence="2"/>
<reference evidence="2" key="1">
    <citation type="submission" date="2020-08" db="EMBL/GenBank/DDBJ databases">
        <title>Genetic structure, function and evolution of capsule biosynthesis loci in Vibrio parahaemolyticus.</title>
        <authorList>
            <person name="Li L."/>
            <person name="Bian S."/>
        </authorList>
    </citation>
    <scope>NUCLEOTIDE SEQUENCE</scope>
    <source>
        <strain evidence="2">VP386</strain>
    </source>
</reference>
<name>A0A7M1WQH0_VIBPH</name>
<dbReference type="CDD" id="cd03801">
    <property type="entry name" value="GT4_PimA-like"/>
    <property type="match status" value="1"/>
</dbReference>
<evidence type="ECO:0000259" key="1">
    <source>
        <dbReference type="Pfam" id="PF00534"/>
    </source>
</evidence>
<keyword evidence="2" id="KW-0808">Transferase</keyword>
<dbReference type="PANTHER" id="PTHR45947:SF3">
    <property type="entry name" value="SULFOQUINOVOSYL TRANSFERASE SQD2"/>
    <property type="match status" value="1"/>
</dbReference>
<dbReference type="PANTHER" id="PTHR45947">
    <property type="entry name" value="SULFOQUINOVOSYL TRANSFERASE SQD2"/>
    <property type="match status" value="1"/>
</dbReference>
<dbReference type="InterPro" id="IPR001296">
    <property type="entry name" value="Glyco_trans_1"/>
</dbReference>
<dbReference type="GO" id="GO:0016757">
    <property type="term" value="F:glycosyltransferase activity"/>
    <property type="evidence" value="ECO:0007669"/>
    <property type="project" value="UniProtKB-KW"/>
</dbReference>
<dbReference type="InterPro" id="IPR050194">
    <property type="entry name" value="Glycosyltransferase_grp1"/>
</dbReference>
<dbReference type="AlphaFoldDB" id="A0A7M1WQH0"/>
<dbReference type="EMBL" id="MT898388">
    <property type="protein sequence ID" value="QOS29018.1"/>
    <property type="molecule type" value="Genomic_DNA"/>
</dbReference>
<proteinExistence type="predicted"/>